<feature type="transmembrane region" description="Helical" evidence="1">
    <location>
        <begin position="174"/>
        <end position="193"/>
    </location>
</feature>
<keyword evidence="3" id="KW-1185">Reference proteome</keyword>
<evidence type="ECO:0000313" key="2">
    <source>
        <dbReference type="EMBL" id="CZT01182.1"/>
    </source>
</evidence>
<feature type="transmembrane region" description="Helical" evidence="1">
    <location>
        <begin position="88"/>
        <end position="106"/>
    </location>
</feature>
<comment type="caution">
    <text evidence="2">The sequence shown here is derived from an EMBL/GenBank/DDBJ whole genome shotgun (WGS) entry which is preliminary data.</text>
</comment>
<evidence type="ECO:0000313" key="3">
    <source>
        <dbReference type="Proteomes" id="UP000178129"/>
    </source>
</evidence>
<name>A0A1E1KT56_9HELO</name>
<dbReference type="AlphaFoldDB" id="A0A1E1KT56"/>
<reference evidence="3" key="1">
    <citation type="submission" date="2016-03" db="EMBL/GenBank/DDBJ databases">
        <authorList>
            <person name="Ploux O."/>
        </authorList>
    </citation>
    <scope>NUCLEOTIDE SEQUENCE [LARGE SCALE GENOMIC DNA]</scope>
    <source>
        <strain evidence="3">UK7</strain>
    </source>
</reference>
<dbReference type="InParanoid" id="A0A1E1KT56"/>
<keyword evidence="1" id="KW-0812">Transmembrane</keyword>
<sequence length="270" mass="30724">MPLLFARDISLISGFLKSNSPELEFAFRLALFAPFLGKTFRLVRPKQTRIRKFPYLPLVIHILCAPAQFLRYYGSYIQTRNLPVPDRLDLLFSGLFSLTSFILICMRAQRHSNITRTVFQTTITQHGVPFILGYYWGDARLFGLSVRFMSLFSWFRVVHRVLPRLLPVRFKGPGKYVVTYDAAIVVGTFISLWEVGYPAGAGIFAASVACLMWLERLLALRVANYPQTNFVRRILIATGIVDYEALTGKGPDAVTPDMWKETDSSKAKLQ</sequence>
<dbReference type="EMBL" id="FJUW01000021">
    <property type="protein sequence ID" value="CZT01182.1"/>
    <property type="molecule type" value="Genomic_DNA"/>
</dbReference>
<evidence type="ECO:0000256" key="1">
    <source>
        <dbReference type="SAM" id="Phobius"/>
    </source>
</evidence>
<gene>
    <name evidence="2" type="ORF">RCO7_02743</name>
</gene>
<keyword evidence="1" id="KW-1133">Transmembrane helix</keyword>
<protein>
    <submittedName>
        <fullName evidence="2">Uncharacterized protein</fullName>
    </submittedName>
</protein>
<feature type="transmembrane region" description="Helical" evidence="1">
    <location>
        <begin position="55"/>
        <end position="73"/>
    </location>
</feature>
<keyword evidence="1" id="KW-0472">Membrane</keyword>
<feature type="transmembrane region" description="Helical" evidence="1">
    <location>
        <begin position="199"/>
        <end position="218"/>
    </location>
</feature>
<proteinExistence type="predicted"/>
<dbReference type="Proteomes" id="UP000178129">
    <property type="component" value="Unassembled WGS sequence"/>
</dbReference>
<organism evidence="2 3">
    <name type="scientific">Rhynchosporium graminicola</name>
    <dbReference type="NCBI Taxonomy" id="2792576"/>
    <lineage>
        <taxon>Eukaryota</taxon>
        <taxon>Fungi</taxon>
        <taxon>Dikarya</taxon>
        <taxon>Ascomycota</taxon>
        <taxon>Pezizomycotina</taxon>
        <taxon>Leotiomycetes</taxon>
        <taxon>Helotiales</taxon>
        <taxon>Ploettnerulaceae</taxon>
        <taxon>Rhynchosporium</taxon>
    </lineage>
</organism>
<accession>A0A1E1KT56</accession>